<evidence type="ECO:0000313" key="3">
    <source>
        <dbReference type="Proteomes" id="UP001515480"/>
    </source>
</evidence>
<dbReference type="InterPro" id="IPR012340">
    <property type="entry name" value="NA-bd_OB-fold"/>
</dbReference>
<dbReference type="PANTHER" id="PTHR14944:SF2">
    <property type="entry name" value="RPA-RELATED PROTEIN RADX"/>
    <property type="match status" value="1"/>
</dbReference>
<evidence type="ECO:0000256" key="1">
    <source>
        <dbReference type="SAM" id="MobiDB-lite"/>
    </source>
</evidence>
<dbReference type="PANTHER" id="PTHR14944">
    <property type="entry name" value="RPA-RELATED PROTEIN RADX"/>
    <property type="match status" value="1"/>
</dbReference>
<dbReference type="EMBL" id="JBGBPQ010000001">
    <property type="protein sequence ID" value="KAL1530299.1"/>
    <property type="molecule type" value="Genomic_DNA"/>
</dbReference>
<feature type="region of interest" description="Disordered" evidence="1">
    <location>
        <begin position="380"/>
        <end position="419"/>
    </location>
</feature>
<dbReference type="InterPro" id="IPR040893">
    <property type="entry name" value="RADX"/>
</dbReference>
<keyword evidence="3" id="KW-1185">Reference proteome</keyword>
<sequence>MLYERLPRPADRVILQIAYLHRFSLDEAFFAASGETVRPQCGDGFDVTLFDGVHTLKCVLSTALNELVYSGLLCEYSFVCVEEWRRRALADPTNGGMLPPCVILTKLECMGARQTHLASTSATRGAPGIVRELILRGSSRPESLLMQLVPSLDEDSPHLSACPLLGVRRHYLRLESNEVNDLPDGIKDLRESDFPHLSTIGRCEEIGTRTPTPWRAFSGERPLPSANVQRPEKRKRSLPGAPTTKGVCPPIFGRVVRKGALHHFGKLSERTALRFPVKFDFWLAADDSEVRVIVWNRLCEKYHEHVQVNQAYVISDYTLRKWRVGYNSYEWVVALNPRGPHPAVQPEGIITHLLEGHVNTLGPEAGRRIKRELPAPVPTAQLRDAARRRCDDQRGGEDADVHEETTSLSDPIAEEGAASSPQSTAVVRVLAAILRVYPVYRSAAIAEGTAFVRKRWLLVLPADGGASFPIQLHGHHEPHAFEQVEAGALVQFEHMTLHPAGAGAETPASESAFFLRSTPSSCILMGSALSDPDDSHVDEAASWWLSSSEQHVLAPPPSGRTPAPLGALFAELPPLRGAIASRLTAGAPTFLSQVSSIAAQLHAGELRHLLVHASLRPDNPADAAADAQRLAVSLSLHDADATVRAQIALPHADAAGGTPALWLALCRCAKEVVQRRDARPPRCTAQSIDRVLLDLREAQLAVGIDLYKAGPQAPLVEVVAVWSLGAVASASAPLRSERSLRSAKGTNDAER</sequence>
<proteinExistence type="predicted"/>
<dbReference type="AlphaFoldDB" id="A0AB34K8W6"/>
<feature type="compositionally biased region" description="Basic and acidic residues" evidence="1">
    <location>
        <begin position="384"/>
        <end position="405"/>
    </location>
</feature>
<name>A0AB34K8W6_PRYPA</name>
<dbReference type="Proteomes" id="UP001515480">
    <property type="component" value="Unassembled WGS sequence"/>
</dbReference>
<comment type="caution">
    <text evidence="2">The sequence shown here is derived from an EMBL/GenBank/DDBJ whole genome shotgun (WGS) entry which is preliminary data.</text>
</comment>
<feature type="region of interest" description="Disordered" evidence="1">
    <location>
        <begin position="214"/>
        <end position="242"/>
    </location>
</feature>
<evidence type="ECO:0000313" key="2">
    <source>
        <dbReference type="EMBL" id="KAL1530299.1"/>
    </source>
</evidence>
<accession>A0AB34K8W6</accession>
<dbReference type="Gene3D" id="2.40.50.140">
    <property type="entry name" value="Nucleic acid-binding proteins"/>
    <property type="match status" value="2"/>
</dbReference>
<organism evidence="2 3">
    <name type="scientific">Prymnesium parvum</name>
    <name type="common">Toxic golden alga</name>
    <dbReference type="NCBI Taxonomy" id="97485"/>
    <lineage>
        <taxon>Eukaryota</taxon>
        <taxon>Haptista</taxon>
        <taxon>Haptophyta</taxon>
        <taxon>Prymnesiophyceae</taxon>
        <taxon>Prymnesiales</taxon>
        <taxon>Prymnesiaceae</taxon>
        <taxon>Prymnesium</taxon>
    </lineage>
</organism>
<gene>
    <name evidence="2" type="ORF">AB1Y20_001210</name>
</gene>
<reference evidence="2 3" key="1">
    <citation type="journal article" date="2024" name="Science">
        <title>Giant polyketide synthase enzymes in the biosynthesis of giant marine polyether toxins.</title>
        <authorList>
            <person name="Fallon T.R."/>
            <person name="Shende V.V."/>
            <person name="Wierzbicki I.H."/>
            <person name="Pendleton A.L."/>
            <person name="Watervoot N.F."/>
            <person name="Auber R.P."/>
            <person name="Gonzalez D.J."/>
            <person name="Wisecaver J.H."/>
            <person name="Moore B.S."/>
        </authorList>
    </citation>
    <scope>NUCLEOTIDE SEQUENCE [LARGE SCALE GENOMIC DNA]</scope>
    <source>
        <strain evidence="2 3">12B1</strain>
    </source>
</reference>
<protein>
    <submittedName>
        <fullName evidence="2">Uncharacterized protein</fullName>
    </submittedName>
</protein>
<dbReference type="GO" id="GO:0003697">
    <property type="term" value="F:single-stranded DNA binding"/>
    <property type="evidence" value="ECO:0007669"/>
    <property type="project" value="InterPro"/>
</dbReference>